<evidence type="ECO:0000256" key="3">
    <source>
        <dbReference type="RuleBase" id="RU361196"/>
    </source>
</evidence>
<dbReference type="AlphaFoldDB" id="A0A0A6P5S4"/>
<feature type="domain" description="Glycoside hydrolase family 57 N-terminal" evidence="4">
    <location>
        <begin position="9"/>
        <end position="435"/>
    </location>
</feature>
<dbReference type="PANTHER" id="PTHR36306:SF1">
    <property type="entry name" value="ALPHA-AMYLASE-RELATED"/>
    <property type="match status" value="1"/>
</dbReference>
<accession>A0A0A6P5S4</accession>
<evidence type="ECO:0000313" key="6">
    <source>
        <dbReference type="Proteomes" id="UP000030428"/>
    </source>
</evidence>
<evidence type="ECO:0000259" key="4">
    <source>
        <dbReference type="Pfam" id="PF03065"/>
    </source>
</evidence>
<keyword evidence="5" id="KW-0378">Hydrolase</keyword>
<dbReference type="CDD" id="cd10796">
    <property type="entry name" value="GH57N_APU"/>
    <property type="match status" value="1"/>
</dbReference>
<evidence type="ECO:0000256" key="2">
    <source>
        <dbReference type="ARBA" id="ARBA00023277"/>
    </source>
</evidence>
<dbReference type="Pfam" id="PF03065">
    <property type="entry name" value="Glyco_hydro_57"/>
    <property type="match status" value="1"/>
</dbReference>
<evidence type="ECO:0000313" key="5">
    <source>
        <dbReference type="EMBL" id="KHD10060.1"/>
    </source>
</evidence>
<keyword evidence="6" id="KW-1185">Reference proteome</keyword>
<comment type="caution">
    <text evidence="5">The sequence shown here is derived from an EMBL/GenBank/DDBJ whole genome shotgun (WGS) entry which is preliminary data.</text>
</comment>
<evidence type="ECO:0000256" key="1">
    <source>
        <dbReference type="ARBA" id="ARBA00006821"/>
    </source>
</evidence>
<gene>
    <name evidence="5" type="ORF">PN36_20035</name>
</gene>
<dbReference type="InterPro" id="IPR027291">
    <property type="entry name" value="Glyco_hydro_38_N_sf"/>
</dbReference>
<keyword evidence="2 3" id="KW-0119">Carbohydrate metabolism</keyword>
<reference evidence="5 6" key="1">
    <citation type="journal article" date="2016" name="Front. Microbiol.">
        <title>Single-Cell (Meta-)Genomics of a Dimorphic Candidatus Thiomargarita nelsonii Reveals Genomic Plasticity.</title>
        <authorList>
            <person name="Flood B.E."/>
            <person name="Fliss P."/>
            <person name="Jones D.S."/>
            <person name="Dick G.J."/>
            <person name="Jain S."/>
            <person name="Kaster A.K."/>
            <person name="Winkel M."/>
            <person name="Mussmann M."/>
            <person name="Bailey J."/>
        </authorList>
    </citation>
    <scope>NUCLEOTIDE SEQUENCE [LARGE SCALE GENOMIC DNA]</scope>
    <source>
        <strain evidence="5">Hydrate Ridge</strain>
    </source>
</reference>
<dbReference type="GO" id="GO:0005975">
    <property type="term" value="P:carbohydrate metabolic process"/>
    <property type="evidence" value="ECO:0007669"/>
    <property type="project" value="InterPro"/>
</dbReference>
<protein>
    <submittedName>
        <fullName evidence="5">Glycoside hydrolase</fullName>
    </submittedName>
</protein>
<comment type="similarity">
    <text evidence="1 3">Belongs to the glycosyl hydrolase 57 family.</text>
</comment>
<dbReference type="InterPro" id="IPR052046">
    <property type="entry name" value="GH57_Enzymes"/>
</dbReference>
<organism evidence="5 6">
    <name type="scientific">Candidatus Thiomargarita nelsonii</name>
    <dbReference type="NCBI Taxonomy" id="1003181"/>
    <lineage>
        <taxon>Bacteria</taxon>
        <taxon>Pseudomonadati</taxon>
        <taxon>Pseudomonadota</taxon>
        <taxon>Gammaproteobacteria</taxon>
        <taxon>Thiotrichales</taxon>
        <taxon>Thiotrichaceae</taxon>
        <taxon>Thiomargarita</taxon>
    </lineage>
</organism>
<dbReference type="Proteomes" id="UP000030428">
    <property type="component" value="Unassembled WGS sequence"/>
</dbReference>
<name>A0A0A6P5S4_9GAMM</name>
<dbReference type="InterPro" id="IPR011330">
    <property type="entry name" value="Glyco_hydro/deAcase_b/a-brl"/>
</dbReference>
<proteinExistence type="inferred from homology"/>
<dbReference type="GO" id="GO:0016787">
    <property type="term" value="F:hydrolase activity"/>
    <property type="evidence" value="ECO:0007669"/>
    <property type="project" value="UniProtKB-KW"/>
</dbReference>
<dbReference type="InterPro" id="IPR004300">
    <property type="entry name" value="Glyco_hydro_57_N"/>
</dbReference>
<sequence>MPEKLKVVLCWHMHQPAYYDWHNEQYQLPWTYLHGIKDYVDMAAHLEAVPNARAVVNFAPTLLVQLDDYVQQINAFLRDATPIRDPLLAAFNSHPAHTPFLSTSNEETSPLVEARLTLIDQCLRANEERLIQRFKPYQELAELAVQLKQSPKLVTYLDEQYIIDLLMWYHLAWLGETVRRSDDRVKALIEKGREFNETDRRQLLEIIGELLSEIIPRYKALAEQGQIELSVTPYAHPIMPLLLDTFSAREALPDINLSGIGCYPDGKDRVRWHMREGIKTFEQYFGFTPQGCWPSEGSVSEISVRLMEEFGIRWVASGTNVWNNSMAGQDHQSLHRPYSLANSSVRCFFRDDNLSDLIGFEFSKWHANDAVAHLVHHLENIAASQSGAQVASIILDGENAWEHYPENGYHFLSALYEKLSEHPKLELTTFSQCLNAGVAELPTIVAGSWVYGTFSTWIGSPDKNRGWEMLIEAKHVFDHVVPRLDPKTREAASRQLAICEGSDWCWWFGDYNASDTVHDFDRLYRLHLAQLYRLLGETPPDYLGHAFTYGGGSPAISGTMRKGQENEG</sequence>
<dbReference type="EMBL" id="JSZA02000084">
    <property type="protein sequence ID" value="KHD10060.1"/>
    <property type="molecule type" value="Genomic_DNA"/>
</dbReference>
<dbReference type="SUPFAM" id="SSF88713">
    <property type="entry name" value="Glycoside hydrolase/deacetylase"/>
    <property type="match status" value="1"/>
</dbReference>
<dbReference type="PANTHER" id="PTHR36306">
    <property type="entry name" value="ALPHA-AMYLASE-RELATED-RELATED"/>
    <property type="match status" value="1"/>
</dbReference>
<dbReference type="Gene3D" id="3.20.110.10">
    <property type="entry name" value="Glycoside hydrolase 38, N terminal domain"/>
    <property type="match status" value="1"/>
</dbReference>